<dbReference type="Gene3D" id="3.40.50.10320">
    <property type="entry name" value="LmbE-like"/>
    <property type="match status" value="1"/>
</dbReference>
<dbReference type="GO" id="GO:0016787">
    <property type="term" value="F:hydrolase activity"/>
    <property type="evidence" value="ECO:0007669"/>
    <property type="project" value="UniProtKB-KW"/>
</dbReference>
<organism evidence="1 2">
    <name type="scientific">Variovorax humicola</name>
    <dbReference type="NCBI Taxonomy" id="1769758"/>
    <lineage>
        <taxon>Bacteria</taxon>
        <taxon>Pseudomonadati</taxon>
        <taxon>Pseudomonadota</taxon>
        <taxon>Betaproteobacteria</taxon>
        <taxon>Burkholderiales</taxon>
        <taxon>Comamonadaceae</taxon>
        <taxon>Variovorax</taxon>
    </lineage>
</organism>
<comment type="caution">
    <text evidence="1">The sequence shown here is derived from an EMBL/GenBank/DDBJ whole genome shotgun (WGS) entry which is preliminary data.</text>
</comment>
<dbReference type="EC" id="3.5.1.-" evidence="1"/>
<protein>
    <submittedName>
        <fullName evidence="1">PIG-L family deacetylase</fullName>
        <ecNumber evidence="1">3.5.1.-</ecNumber>
    </submittedName>
</protein>
<accession>A0ABU8VY50</accession>
<dbReference type="EMBL" id="JBBKZV010000005">
    <property type="protein sequence ID" value="MEJ8822745.1"/>
    <property type="molecule type" value="Genomic_DNA"/>
</dbReference>
<evidence type="ECO:0000313" key="1">
    <source>
        <dbReference type="EMBL" id="MEJ8822745.1"/>
    </source>
</evidence>
<sequence>MGVVMDGDRLIDQGEGTPESDWLPWLDAASLPSVTAEVLVPAGARAVVVAPHPDDEVLSVGGLLAQLAESDREVCVIAVTDGTASHPGSSRWTPADLGHARALESRRALALLGLLQPPLRLGLPDGRLSEMRSVLEDKFLNLLRPGDVVFTTWRLDGHPDHEATGHASAHAARHVGARLVEVPVWAWHWAAPGDPRVPWAGARRLQLDANALPRKIRATLAFQSQLQPDDTTGAQPILRASTVARARRPFEVFFT</sequence>
<dbReference type="RefSeq" id="WP_340363837.1">
    <property type="nucleotide sequence ID" value="NZ_JBBKZV010000005.1"/>
</dbReference>
<evidence type="ECO:0000313" key="2">
    <source>
        <dbReference type="Proteomes" id="UP001363010"/>
    </source>
</evidence>
<gene>
    <name evidence="1" type="ORF">WKW80_11990</name>
</gene>
<dbReference type="PANTHER" id="PTHR12993:SF29">
    <property type="entry name" value="BLR3841 PROTEIN"/>
    <property type="match status" value="1"/>
</dbReference>
<name>A0ABU8VY50_9BURK</name>
<dbReference type="PANTHER" id="PTHR12993">
    <property type="entry name" value="N-ACETYLGLUCOSAMINYL-PHOSPHATIDYLINOSITOL DE-N-ACETYLASE-RELATED"/>
    <property type="match status" value="1"/>
</dbReference>
<keyword evidence="2" id="KW-1185">Reference proteome</keyword>
<keyword evidence="1" id="KW-0378">Hydrolase</keyword>
<dbReference type="InterPro" id="IPR024078">
    <property type="entry name" value="LmbE-like_dom_sf"/>
</dbReference>
<dbReference type="Proteomes" id="UP001363010">
    <property type="component" value="Unassembled WGS sequence"/>
</dbReference>
<dbReference type="Pfam" id="PF02585">
    <property type="entry name" value="PIG-L"/>
    <property type="match status" value="1"/>
</dbReference>
<proteinExistence type="predicted"/>
<dbReference type="InterPro" id="IPR003737">
    <property type="entry name" value="GlcNAc_PI_deacetylase-related"/>
</dbReference>
<dbReference type="SUPFAM" id="SSF102588">
    <property type="entry name" value="LmbE-like"/>
    <property type="match status" value="1"/>
</dbReference>
<reference evidence="1 2" key="1">
    <citation type="submission" date="2024-03" db="EMBL/GenBank/DDBJ databases">
        <title>Novel species of the genus Variovorax.</title>
        <authorList>
            <person name="Liu Q."/>
            <person name="Xin Y.-H."/>
        </authorList>
    </citation>
    <scope>NUCLEOTIDE SEQUENCE [LARGE SCALE GENOMIC DNA]</scope>
    <source>
        <strain evidence="1 2">KACC 18501</strain>
    </source>
</reference>